<keyword evidence="4 5" id="KW-0472">Membrane</keyword>
<evidence type="ECO:0000259" key="6">
    <source>
        <dbReference type="Pfam" id="PF04893"/>
    </source>
</evidence>
<evidence type="ECO:0000256" key="5">
    <source>
        <dbReference type="SAM" id="Phobius"/>
    </source>
</evidence>
<keyword evidence="8" id="KW-1185">Reference proteome</keyword>
<feature type="domain" description="Yip1" evidence="6">
    <location>
        <begin position="5"/>
        <end position="208"/>
    </location>
</feature>
<dbReference type="RefSeq" id="WP_005043736.1">
    <property type="nucleotide sequence ID" value="NZ_AOME01000068.1"/>
</dbReference>
<dbReference type="STRING" id="1227456.C450_12410"/>
<evidence type="ECO:0000313" key="7">
    <source>
        <dbReference type="EMBL" id="EMA51278.1"/>
    </source>
</evidence>
<feature type="transmembrane region" description="Helical" evidence="5">
    <location>
        <begin position="102"/>
        <end position="124"/>
    </location>
</feature>
<reference evidence="7 8" key="1">
    <citation type="journal article" date="2014" name="PLoS Genet.">
        <title>Phylogenetically driven sequencing of extremely halophilic archaea reveals strategies for static and dynamic osmo-response.</title>
        <authorList>
            <person name="Becker E.A."/>
            <person name="Seitzer P.M."/>
            <person name="Tritt A."/>
            <person name="Larsen D."/>
            <person name="Krusor M."/>
            <person name="Yao A.I."/>
            <person name="Wu D."/>
            <person name="Madern D."/>
            <person name="Eisen J.A."/>
            <person name="Darling A.E."/>
            <person name="Facciotti M.T."/>
        </authorList>
    </citation>
    <scope>NUCLEOTIDE SEQUENCE [LARGE SCALE GENOMIC DNA]</scope>
    <source>
        <strain evidence="7 8">DSM 8989</strain>
    </source>
</reference>
<proteinExistence type="predicted"/>
<dbReference type="OrthoDB" id="116519at2157"/>
<dbReference type="Pfam" id="PF04893">
    <property type="entry name" value="Yip1"/>
    <property type="match status" value="1"/>
</dbReference>
<accession>M0N149</accession>
<feature type="transmembrane region" description="Helical" evidence="5">
    <location>
        <begin position="23"/>
        <end position="45"/>
    </location>
</feature>
<protein>
    <recommendedName>
        <fullName evidence="6">Yip1 domain-containing protein</fullName>
    </recommendedName>
</protein>
<organism evidence="7 8">
    <name type="scientific">Halococcus salifodinae DSM 8989</name>
    <dbReference type="NCBI Taxonomy" id="1227456"/>
    <lineage>
        <taxon>Archaea</taxon>
        <taxon>Methanobacteriati</taxon>
        <taxon>Methanobacteriota</taxon>
        <taxon>Stenosarchaea group</taxon>
        <taxon>Halobacteria</taxon>
        <taxon>Halobacteriales</taxon>
        <taxon>Halococcaceae</taxon>
        <taxon>Halococcus</taxon>
    </lineage>
</organism>
<dbReference type="InterPro" id="IPR006977">
    <property type="entry name" value="Yip1_dom"/>
</dbReference>
<feature type="transmembrane region" description="Helical" evidence="5">
    <location>
        <begin position="65"/>
        <end position="90"/>
    </location>
</feature>
<feature type="transmembrane region" description="Helical" evidence="5">
    <location>
        <begin position="161"/>
        <end position="183"/>
    </location>
</feature>
<gene>
    <name evidence="7" type="ORF">C450_12410</name>
</gene>
<dbReference type="PATRIC" id="fig|1227456.3.peg.2508"/>
<dbReference type="AlphaFoldDB" id="M0N149"/>
<comment type="subcellular location">
    <subcellularLocation>
        <location evidence="1">Membrane</location>
        <topology evidence="1">Multi-pass membrane protein</topology>
    </subcellularLocation>
</comment>
<evidence type="ECO:0000256" key="3">
    <source>
        <dbReference type="ARBA" id="ARBA00022989"/>
    </source>
</evidence>
<dbReference type="EMBL" id="AOME01000068">
    <property type="protein sequence ID" value="EMA51278.1"/>
    <property type="molecule type" value="Genomic_DNA"/>
</dbReference>
<name>M0N149_9EURY</name>
<keyword evidence="3 5" id="KW-1133">Transmembrane helix</keyword>
<dbReference type="Proteomes" id="UP000011625">
    <property type="component" value="Unassembled WGS sequence"/>
</dbReference>
<keyword evidence="2 5" id="KW-0812">Transmembrane</keyword>
<feature type="transmembrane region" description="Helical" evidence="5">
    <location>
        <begin position="195"/>
        <end position="215"/>
    </location>
</feature>
<dbReference type="GO" id="GO:0016020">
    <property type="term" value="C:membrane"/>
    <property type="evidence" value="ECO:0007669"/>
    <property type="project" value="UniProtKB-SubCell"/>
</dbReference>
<evidence type="ECO:0000256" key="4">
    <source>
        <dbReference type="ARBA" id="ARBA00023136"/>
    </source>
</evidence>
<evidence type="ECO:0000256" key="2">
    <source>
        <dbReference type="ARBA" id="ARBA00022692"/>
    </source>
</evidence>
<evidence type="ECO:0000313" key="8">
    <source>
        <dbReference type="Proteomes" id="UP000011625"/>
    </source>
</evidence>
<sequence length="220" mass="23467">MSITNVLTDPNESFNHRAENPGLLRPLGVVFLAAVAAIIAPLLSYREFLAAGAPPLAVFGQAGSIIFAFFGQFVAWIVFAIVFYLFSIAVGGSGSLGDTLKLNGWGFVPAIIAGIVSGIGQFIALQNVAVPDLPQNFNQETATQFAEALTNFQMAIQSEPAVRIASLIVILLTIWQAVIWAHATMHARDLSLRGATIAVGVPIGVFVLFNLYNLLNGWVI</sequence>
<comment type="caution">
    <text evidence="7">The sequence shown here is derived from an EMBL/GenBank/DDBJ whole genome shotgun (WGS) entry which is preliminary data.</text>
</comment>
<evidence type="ECO:0000256" key="1">
    <source>
        <dbReference type="ARBA" id="ARBA00004141"/>
    </source>
</evidence>